<evidence type="ECO:0000313" key="1">
    <source>
        <dbReference type="EMBL" id="GLY90374.1"/>
    </source>
</evidence>
<evidence type="ECO:0008006" key="3">
    <source>
        <dbReference type="Google" id="ProtNLM"/>
    </source>
</evidence>
<dbReference type="AlphaFoldDB" id="A0A9W6SB60"/>
<organism evidence="1 2">
    <name type="scientific">Actinoallomurus iriomotensis</name>
    <dbReference type="NCBI Taxonomy" id="478107"/>
    <lineage>
        <taxon>Bacteria</taxon>
        <taxon>Bacillati</taxon>
        <taxon>Actinomycetota</taxon>
        <taxon>Actinomycetes</taxon>
        <taxon>Streptosporangiales</taxon>
        <taxon>Thermomonosporaceae</taxon>
        <taxon>Actinoallomurus</taxon>
    </lineage>
</organism>
<sequence length="180" mass="19474">MTPPTLPPDPPTHVTVTPWDTPHSTLSGIAEDLYEDSAKWRDIYAANRDLIGDDPGGLRVGMQLALPPMEFYPGYVRSVAGALDEEGGAIGTKLADAMRRLDAIGNFWGGDDLGTKFYKGAEGQSGYETGTGRVLDGVVAFADFYHNVAGGLRAMADRHDDFEWENTVRVLETALKAAEK</sequence>
<dbReference type="RefSeq" id="WP_285581246.1">
    <property type="nucleotide sequence ID" value="NZ_BSTK01000016.1"/>
</dbReference>
<dbReference type="Gene3D" id="3.10.350.10">
    <property type="entry name" value="LysM domain"/>
    <property type="match status" value="1"/>
</dbReference>
<reference evidence="1" key="1">
    <citation type="submission" date="2023-03" db="EMBL/GenBank/DDBJ databases">
        <title>Actinoallomurus iriomotensis NBRC 103684.</title>
        <authorList>
            <person name="Ichikawa N."/>
            <person name="Sato H."/>
            <person name="Tonouchi N."/>
        </authorList>
    </citation>
    <scope>NUCLEOTIDE SEQUENCE</scope>
    <source>
        <strain evidence="1">NBRC 103684</strain>
    </source>
</reference>
<name>A0A9W6SB60_9ACTN</name>
<comment type="caution">
    <text evidence="1">The sequence shown here is derived from an EMBL/GenBank/DDBJ whole genome shotgun (WGS) entry which is preliminary data.</text>
</comment>
<dbReference type="Proteomes" id="UP001165074">
    <property type="component" value="Unassembled WGS sequence"/>
</dbReference>
<gene>
    <name evidence="1" type="ORF">Airi02_083030</name>
</gene>
<evidence type="ECO:0000313" key="2">
    <source>
        <dbReference type="Proteomes" id="UP001165074"/>
    </source>
</evidence>
<dbReference type="InterPro" id="IPR036779">
    <property type="entry name" value="LysM_dom_sf"/>
</dbReference>
<accession>A0A9W6SB60</accession>
<keyword evidence="2" id="KW-1185">Reference proteome</keyword>
<proteinExistence type="predicted"/>
<protein>
    <recommendedName>
        <fullName evidence="3">LysM domain-containing protein</fullName>
    </recommendedName>
</protein>
<dbReference type="EMBL" id="BSTK01000016">
    <property type="protein sequence ID" value="GLY90374.1"/>
    <property type="molecule type" value="Genomic_DNA"/>
</dbReference>